<geneLocation type="chloroplast" evidence="2"/>
<dbReference type="InterPro" id="IPR012340">
    <property type="entry name" value="NA-bd_OB-fold"/>
</dbReference>
<name>A0A1Z1MGZ0_MELHR</name>
<feature type="domain" description="S1 motif" evidence="1">
    <location>
        <begin position="190"/>
        <end position="258"/>
    </location>
</feature>
<dbReference type="InterPro" id="IPR052757">
    <property type="entry name" value="Ribosomal_protein_S1"/>
</dbReference>
<keyword evidence="2" id="KW-0934">Plastid</keyword>
<protein>
    <submittedName>
        <fullName evidence="2">Ribosomal protein S1</fullName>
    </submittedName>
</protein>
<dbReference type="AlphaFoldDB" id="A0A1Z1MGZ0"/>
<dbReference type="InterPro" id="IPR035104">
    <property type="entry name" value="Ribosomal_protein_S1-like"/>
</dbReference>
<dbReference type="CDD" id="cd04465">
    <property type="entry name" value="S1_RPS1_repeat_ec2_hs2"/>
    <property type="match status" value="1"/>
</dbReference>
<dbReference type="SUPFAM" id="SSF50249">
    <property type="entry name" value="Nucleic acid-binding proteins"/>
    <property type="match status" value="3"/>
</dbReference>
<dbReference type="GeneID" id="33358402"/>
<keyword evidence="2" id="KW-0150">Chloroplast</keyword>
<reference evidence="2" key="1">
    <citation type="journal article" date="2017" name="J. Phycol.">
        <title>Analysis of chloroplast genomes and a supermatrix inform reclassification of the Rhodomelaceae (Rhodophyta).</title>
        <authorList>
            <person name="Diaz-Tapia P."/>
            <person name="Maggs C.A."/>
            <person name="West J.A."/>
            <person name="Verbruggen H."/>
        </authorList>
    </citation>
    <scope>NUCLEOTIDE SEQUENCE</scope>
    <source>
        <strain evidence="2">PD890</strain>
    </source>
</reference>
<proteinExistence type="predicted"/>
<keyword evidence="2" id="KW-0689">Ribosomal protein</keyword>
<sequence>MEKKIHFAKILKQYNYKIHPGDVVAGTILHNEKSGFLVEIGTKKSGYLPKEELTLNLKGKNKSNLITTITTRDFFLIAENKRNKQYILSLKRLDYIRAWKRIKQMYGEDIIFSLNIENINKGGFITYLEGIQGFIPKSHICTNNDNENLYKLKNQQIKCKLLSFNESKNQLILSNKSAKYSMLKHKFKLGELIYGKVTSQKAYGIFLNINNIRALLHKSEIIRKNKNYEDIILEKNSFIKTKIIYLNTREGLISVSIKNVKFSLNLLPQY</sequence>
<dbReference type="PANTHER" id="PTHR47559:SF1">
    <property type="entry name" value="OS03G0844900 PROTEIN"/>
    <property type="match status" value="1"/>
</dbReference>
<organism evidence="2">
    <name type="scientific">Melanothamnus harveyi</name>
    <name type="common">Filamentous red alga</name>
    <name type="synonym">Neosiphonia harveyi</name>
    <dbReference type="NCBI Taxonomy" id="397005"/>
    <lineage>
        <taxon>Eukaryota</taxon>
        <taxon>Rhodophyta</taxon>
        <taxon>Florideophyceae</taxon>
        <taxon>Rhodymeniophycidae</taxon>
        <taxon>Ceramiales</taxon>
        <taxon>Rhodomelaceae</taxon>
        <taxon>Polysiphonioideae</taxon>
        <taxon>Melanothamnus</taxon>
    </lineage>
</organism>
<keyword evidence="2" id="KW-0687">Ribonucleoprotein</keyword>
<dbReference type="Pfam" id="PF00575">
    <property type="entry name" value="S1"/>
    <property type="match status" value="2"/>
</dbReference>
<dbReference type="GO" id="GO:0003676">
    <property type="term" value="F:nucleic acid binding"/>
    <property type="evidence" value="ECO:0007669"/>
    <property type="project" value="InterPro"/>
</dbReference>
<dbReference type="GO" id="GO:0005840">
    <property type="term" value="C:ribosome"/>
    <property type="evidence" value="ECO:0007669"/>
    <property type="project" value="UniProtKB-KW"/>
</dbReference>
<dbReference type="PROSITE" id="PS50126">
    <property type="entry name" value="S1"/>
    <property type="match status" value="3"/>
</dbReference>
<dbReference type="EMBL" id="MF101437">
    <property type="protein sequence ID" value="ARW65340.1"/>
    <property type="molecule type" value="Genomic_DNA"/>
</dbReference>
<dbReference type="PANTHER" id="PTHR47559">
    <property type="entry name" value="OS03G0844900 PROTEIN"/>
    <property type="match status" value="1"/>
</dbReference>
<evidence type="ECO:0000259" key="1">
    <source>
        <dbReference type="PROSITE" id="PS50126"/>
    </source>
</evidence>
<dbReference type="SMART" id="SM00316">
    <property type="entry name" value="S1"/>
    <property type="match status" value="3"/>
</dbReference>
<dbReference type="RefSeq" id="YP_009396290.1">
    <property type="nucleotide sequence ID" value="NC_035281.1"/>
</dbReference>
<dbReference type="InterPro" id="IPR003029">
    <property type="entry name" value="S1_domain"/>
</dbReference>
<feature type="domain" description="S1 motif" evidence="1">
    <location>
        <begin position="21"/>
        <end position="91"/>
    </location>
</feature>
<dbReference type="PRINTS" id="PR00681">
    <property type="entry name" value="RIBOSOMALS1"/>
</dbReference>
<evidence type="ECO:0000313" key="2">
    <source>
        <dbReference type="EMBL" id="ARW65340.1"/>
    </source>
</evidence>
<feature type="domain" description="S1 motif" evidence="1">
    <location>
        <begin position="108"/>
        <end position="176"/>
    </location>
</feature>
<dbReference type="CDD" id="cd00164">
    <property type="entry name" value="S1_like"/>
    <property type="match status" value="1"/>
</dbReference>
<gene>
    <name evidence="2" type="primary">rps1</name>
</gene>
<accession>A0A1Z1MGZ0</accession>
<dbReference type="Gene3D" id="2.40.50.140">
    <property type="entry name" value="Nucleic acid-binding proteins"/>
    <property type="match status" value="3"/>
</dbReference>